<gene>
    <name evidence="1" type="ORF">KOR42_23350</name>
</gene>
<protein>
    <submittedName>
        <fullName evidence="1">Uncharacterized protein</fullName>
    </submittedName>
</protein>
<reference evidence="1 2" key="1">
    <citation type="submission" date="2019-02" db="EMBL/GenBank/DDBJ databases">
        <title>Deep-cultivation of Planctomycetes and their phenomic and genomic characterization uncovers novel biology.</title>
        <authorList>
            <person name="Wiegand S."/>
            <person name="Jogler M."/>
            <person name="Boedeker C."/>
            <person name="Pinto D."/>
            <person name="Vollmers J."/>
            <person name="Rivas-Marin E."/>
            <person name="Kohn T."/>
            <person name="Peeters S.H."/>
            <person name="Heuer A."/>
            <person name="Rast P."/>
            <person name="Oberbeckmann S."/>
            <person name="Bunk B."/>
            <person name="Jeske O."/>
            <person name="Meyerdierks A."/>
            <person name="Storesund J.E."/>
            <person name="Kallscheuer N."/>
            <person name="Luecker S."/>
            <person name="Lage O.M."/>
            <person name="Pohl T."/>
            <person name="Merkel B.J."/>
            <person name="Hornburger P."/>
            <person name="Mueller R.-W."/>
            <person name="Bruemmer F."/>
            <person name="Labrenz M."/>
            <person name="Spormann A.M."/>
            <person name="Op Den Camp H."/>
            <person name="Overmann J."/>
            <person name="Amann R."/>
            <person name="Jetten M.S.M."/>
            <person name="Mascher T."/>
            <person name="Medema M.H."/>
            <person name="Devos D.P."/>
            <person name="Kaster A.-K."/>
            <person name="Ovreas L."/>
            <person name="Rohde M."/>
            <person name="Galperin M.Y."/>
            <person name="Jogler C."/>
        </authorList>
    </citation>
    <scope>NUCLEOTIDE SEQUENCE [LARGE SCALE GENOMIC DNA]</scope>
    <source>
        <strain evidence="1 2">KOR42</strain>
    </source>
</reference>
<name>A0A5C5X801_9PLAN</name>
<evidence type="ECO:0000313" key="1">
    <source>
        <dbReference type="EMBL" id="TWT58948.1"/>
    </source>
</evidence>
<dbReference type="RefSeq" id="WP_146509686.1">
    <property type="nucleotide sequence ID" value="NZ_SIHI01000001.1"/>
</dbReference>
<dbReference type="AlphaFoldDB" id="A0A5C5X801"/>
<proteinExistence type="predicted"/>
<keyword evidence="2" id="KW-1185">Reference proteome</keyword>
<dbReference type="EMBL" id="SIHI01000001">
    <property type="protein sequence ID" value="TWT58948.1"/>
    <property type="molecule type" value="Genomic_DNA"/>
</dbReference>
<evidence type="ECO:0000313" key="2">
    <source>
        <dbReference type="Proteomes" id="UP000317243"/>
    </source>
</evidence>
<dbReference type="Proteomes" id="UP000317243">
    <property type="component" value="Unassembled WGS sequence"/>
</dbReference>
<sequence>MRERSETPVFIRYGLEEIDGEQVWIPWSVMTEDATYNANFIREARDIAYHDVGSPYFEIHDVKPGEDLIWYDGETSDCSGKLDVSQIPSECLLDEPLEIMNTGEWNPFKTDDWQCYGDRPTTYCSKCNDQIDDEELCHHLVRMSWGEIGGTGSSEVFESNTREMLQRFAGCLGWEATRRLAAALRRHTYDLQVDSMLDWITFRFSDDQAGAKIVNDAFERWDWDRLAYQDRDEADGVRILSTLWAGYPTYNHQTERVEMEPGGIALTPEEDRKYADWMESVFDDYGIQQ</sequence>
<organism evidence="1 2">
    <name type="scientific">Thalassoglobus neptunius</name>
    <dbReference type="NCBI Taxonomy" id="1938619"/>
    <lineage>
        <taxon>Bacteria</taxon>
        <taxon>Pseudomonadati</taxon>
        <taxon>Planctomycetota</taxon>
        <taxon>Planctomycetia</taxon>
        <taxon>Planctomycetales</taxon>
        <taxon>Planctomycetaceae</taxon>
        <taxon>Thalassoglobus</taxon>
    </lineage>
</organism>
<comment type="caution">
    <text evidence="1">The sequence shown here is derived from an EMBL/GenBank/DDBJ whole genome shotgun (WGS) entry which is preliminary data.</text>
</comment>
<accession>A0A5C5X801</accession>